<sequence>MLTHACFQGKYNEPIYSTIRRMAVLSTFDQYSWCLAISPYGGRGIAKPGVDPSKHAIIHMSDTQPKFMLDEPRMVKEPLAAISERPGQTLHSQSRINLGNIYTVEHNVKVLRIGRISPESMGRFVQYARDELSF</sequence>
<proteinExistence type="predicted"/>
<comment type="caution">
    <text evidence="2">The sequence shown here is derived from an EMBL/GenBank/DDBJ whole genome shotgun (WGS) entry which is preliminary data.</text>
</comment>
<dbReference type="PANTHER" id="PTHR35391:SF5">
    <property type="entry name" value="DUF6590 DOMAIN-CONTAINING PROTEIN"/>
    <property type="match status" value="1"/>
</dbReference>
<accession>A0ABR4J8E4</accession>
<keyword evidence="3" id="KW-1185">Reference proteome</keyword>
<dbReference type="InterPro" id="IPR046497">
    <property type="entry name" value="DUF6590"/>
</dbReference>
<reference evidence="2 3" key="1">
    <citation type="submission" date="2024-07" db="EMBL/GenBank/DDBJ databases">
        <title>Section-level genome sequencing and comparative genomics of Aspergillus sections Usti and Cavernicolus.</title>
        <authorList>
            <consortium name="Lawrence Berkeley National Laboratory"/>
            <person name="Nybo J.L."/>
            <person name="Vesth T.C."/>
            <person name="Theobald S."/>
            <person name="Frisvad J.C."/>
            <person name="Larsen T.O."/>
            <person name="Kjaerboelling I."/>
            <person name="Rothschild-Mancinelli K."/>
            <person name="Lyhne E.K."/>
            <person name="Kogle M.E."/>
            <person name="Barry K."/>
            <person name="Clum A."/>
            <person name="Na H."/>
            <person name="Ledsgaard L."/>
            <person name="Lin J."/>
            <person name="Lipzen A."/>
            <person name="Kuo A."/>
            <person name="Riley R."/>
            <person name="Mondo S."/>
            <person name="Labutti K."/>
            <person name="Haridas S."/>
            <person name="Pangalinan J."/>
            <person name="Salamov A.A."/>
            <person name="Simmons B.A."/>
            <person name="Magnuson J.K."/>
            <person name="Chen J."/>
            <person name="Drula E."/>
            <person name="Henrissat B."/>
            <person name="Wiebenga A."/>
            <person name="Lubbers R.J."/>
            <person name="Gomes A.C."/>
            <person name="Makela M.R."/>
            <person name="Stajich J."/>
            <person name="Grigoriev I.V."/>
            <person name="Mortensen U.H."/>
            <person name="De Vries R.P."/>
            <person name="Baker S.E."/>
            <person name="Andersen M.R."/>
        </authorList>
    </citation>
    <scope>NUCLEOTIDE SEQUENCE [LARGE SCALE GENOMIC DNA]</scope>
    <source>
        <strain evidence="2 3">CBS 123904</strain>
    </source>
</reference>
<dbReference type="Proteomes" id="UP001610446">
    <property type="component" value="Unassembled WGS sequence"/>
</dbReference>
<evidence type="ECO:0000313" key="2">
    <source>
        <dbReference type="EMBL" id="KAL2835347.1"/>
    </source>
</evidence>
<dbReference type="PANTHER" id="PTHR35391">
    <property type="entry name" value="C2H2-TYPE DOMAIN-CONTAINING PROTEIN-RELATED"/>
    <property type="match status" value="1"/>
</dbReference>
<dbReference type="Pfam" id="PF20233">
    <property type="entry name" value="DUF6590"/>
    <property type="match status" value="1"/>
</dbReference>
<gene>
    <name evidence="2" type="ORF">BJY01DRAFT_238930</name>
</gene>
<evidence type="ECO:0000313" key="3">
    <source>
        <dbReference type="Proteomes" id="UP001610446"/>
    </source>
</evidence>
<organism evidence="2 3">
    <name type="scientific">Aspergillus pseudoustus</name>
    <dbReference type="NCBI Taxonomy" id="1810923"/>
    <lineage>
        <taxon>Eukaryota</taxon>
        <taxon>Fungi</taxon>
        <taxon>Dikarya</taxon>
        <taxon>Ascomycota</taxon>
        <taxon>Pezizomycotina</taxon>
        <taxon>Eurotiomycetes</taxon>
        <taxon>Eurotiomycetidae</taxon>
        <taxon>Eurotiales</taxon>
        <taxon>Aspergillaceae</taxon>
        <taxon>Aspergillus</taxon>
        <taxon>Aspergillus subgen. Nidulantes</taxon>
    </lineage>
</organism>
<dbReference type="EMBL" id="JBFXLU010000209">
    <property type="protein sequence ID" value="KAL2835347.1"/>
    <property type="molecule type" value="Genomic_DNA"/>
</dbReference>
<protein>
    <recommendedName>
        <fullName evidence="1">DUF6590 domain-containing protein</fullName>
    </recommendedName>
</protein>
<feature type="domain" description="DUF6590" evidence="1">
    <location>
        <begin position="8"/>
        <end position="125"/>
    </location>
</feature>
<evidence type="ECO:0000259" key="1">
    <source>
        <dbReference type="Pfam" id="PF20233"/>
    </source>
</evidence>
<name>A0ABR4J8E4_9EURO</name>